<feature type="compositionally biased region" description="Polar residues" evidence="6">
    <location>
        <begin position="1"/>
        <end position="17"/>
    </location>
</feature>
<sequence>MSSRHPLTDLPTHQVTNQPPPLGDYQAFSTDRVLCEAVSREGAPWVSEYLRALGALTGSEQLMEQGFLANRQPPELVTFDPYGRRIDEVRYHPAYHELMGLAIRHGVHSIAWDRQGEGGHVAHAAALYLLTQPEQGVCCPITMTHAAVPALRLESAVAQDWEPRIRVREYDPRCLPSSEKAGVTFGMAMTEKQGGSDVRANTTRAQTLRGDQYTLTGHKWFCSAPMSDAFLSLAQTPAGLTCFLVPRWRPDGRRNPFFIQRLKDKLGNRSNASAEIEYSDTWARRVGEEGRGVRTIIEMVQQTRLDAATAPVGMMRQAFVQALHHVRHRSAFGKPLIHQPLMRNLLADLALELEAGVALLLRIARTFDRGAQDPHERLLGRVGTALAKYWTNKRAPEFIYEAMECLGGNGYVEESILPRLYREAPVNSIWEGSGNVICLDVLRAIERDPQIVPAFLTEVDSARGGHRRLDAAIERFKQELGYREAAELRARRIAELMALTLQASLLVRHAPAAVADAFCESRLGGTGGMLYGTLAAGVGVDAILERAWSAE</sequence>
<dbReference type="Pfam" id="PF02770">
    <property type="entry name" value="Acyl-CoA_dh_M"/>
    <property type="match status" value="1"/>
</dbReference>
<dbReference type="Gene3D" id="2.40.110.20">
    <property type="match status" value="1"/>
</dbReference>
<dbReference type="Proteomes" id="UP000003374">
    <property type="component" value="Unassembled WGS sequence"/>
</dbReference>
<proteinExistence type="inferred from homology"/>
<dbReference type="EMBL" id="AAOF01000001">
    <property type="protein sequence ID" value="EAR23026.1"/>
    <property type="molecule type" value="Genomic_DNA"/>
</dbReference>
<keyword evidence="11" id="KW-1185">Reference proteome</keyword>
<dbReference type="InterPro" id="IPR052904">
    <property type="entry name" value="Acyl-CoA_dehydrogenase-like"/>
</dbReference>
<evidence type="ECO:0000256" key="5">
    <source>
        <dbReference type="RuleBase" id="RU362125"/>
    </source>
</evidence>
<dbReference type="HOGENOM" id="CLU_016513_0_0_6"/>
<dbReference type="InterPro" id="IPR006091">
    <property type="entry name" value="Acyl-CoA_Oxase/DH_mid-dom"/>
</dbReference>
<dbReference type="PROSITE" id="PS00072">
    <property type="entry name" value="ACYL_COA_DH_1"/>
    <property type="match status" value="1"/>
</dbReference>
<evidence type="ECO:0000259" key="7">
    <source>
        <dbReference type="Pfam" id="PF00441"/>
    </source>
</evidence>
<dbReference type="InterPro" id="IPR009075">
    <property type="entry name" value="AcylCo_DH/oxidase_C"/>
</dbReference>
<organism evidence="10 11">
    <name type="scientific">Nitrococcus mobilis Nb-231</name>
    <dbReference type="NCBI Taxonomy" id="314278"/>
    <lineage>
        <taxon>Bacteria</taxon>
        <taxon>Pseudomonadati</taxon>
        <taxon>Pseudomonadota</taxon>
        <taxon>Gammaproteobacteria</taxon>
        <taxon>Chromatiales</taxon>
        <taxon>Ectothiorhodospiraceae</taxon>
        <taxon>Nitrococcus</taxon>
    </lineage>
</organism>
<evidence type="ECO:0000256" key="4">
    <source>
        <dbReference type="ARBA" id="ARBA00022827"/>
    </source>
</evidence>
<evidence type="ECO:0000256" key="1">
    <source>
        <dbReference type="ARBA" id="ARBA00001974"/>
    </source>
</evidence>
<dbReference type="InterPro" id="IPR009100">
    <property type="entry name" value="AcylCoA_DH/oxidase_NM_dom_sf"/>
</dbReference>
<name>A4BL38_9GAMM</name>
<protein>
    <submittedName>
        <fullName evidence="10">Acyl-CoA dehydrogenase</fullName>
    </submittedName>
</protein>
<evidence type="ECO:0000256" key="6">
    <source>
        <dbReference type="SAM" id="MobiDB-lite"/>
    </source>
</evidence>
<keyword evidence="4 5" id="KW-0274">FAD</keyword>
<dbReference type="Pfam" id="PF00441">
    <property type="entry name" value="Acyl-CoA_dh_1"/>
    <property type="match status" value="1"/>
</dbReference>
<dbReference type="PROSITE" id="PS00073">
    <property type="entry name" value="ACYL_COA_DH_2"/>
    <property type="match status" value="1"/>
</dbReference>
<dbReference type="NCBIfam" id="NF008594">
    <property type="entry name" value="PRK11561.1"/>
    <property type="match status" value="1"/>
</dbReference>
<dbReference type="Gene3D" id="1.20.140.10">
    <property type="entry name" value="Butyryl-CoA Dehydrogenase, subunit A, domain 3"/>
    <property type="match status" value="1"/>
</dbReference>
<evidence type="ECO:0000256" key="2">
    <source>
        <dbReference type="ARBA" id="ARBA00009347"/>
    </source>
</evidence>
<dbReference type="InterPro" id="IPR036250">
    <property type="entry name" value="AcylCo_DH-like_C"/>
</dbReference>
<dbReference type="PANTHER" id="PTHR42707:SF3">
    <property type="entry name" value="ACYL-COA DEHYDROGENASE AIDB-RELATED"/>
    <property type="match status" value="1"/>
</dbReference>
<keyword evidence="3 5" id="KW-0285">Flavoprotein</keyword>
<dbReference type="OrthoDB" id="9771038at2"/>
<evidence type="ECO:0000313" key="11">
    <source>
        <dbReference type="Proteomes" id="UP000003374"/>
    </source>
</evidence>
<dbReference type="InterPro" id="IPR006089">
    <property type="entry name" value="Acyl-CoA_DH_CS"/>
</dbReference>
<comment type="similarity">
    <text evidence="2 5">Belongs to the acyl-CoA dehydrogenase family.</text>
</comment>
<dbReference type="eggNOG" id="COG1960">
    <property type="taxonomic scope" value="Bacteria"/>
</dbReference>
<dbReference type="InterPro" id="IPR041504">
    <property type="entry name" value="AidB_N"/>
</dbReference>
<comment type="cofactor">
    <cofactor evidence="1 5">
        <name>FAD</name>
        <dbReference type="ChEBI" id="CHEBI:57692"/>
    </cofactor>
</comment>
<gene>
    <name evidence="10" type="ORF">NB231_14438</name>
</gene>
<reference evidence="10 11" key="1">
    <citation type="submission" date="2006-02" db="EMBL/GenBank/DDBJ databases">
        <authorList>
            <person name="Waterbury J."/>
            <person name="Ferriera S."/>
            <person name="Johnson J."/>
            <person name="Kravitz S."/>
            <person name="Halpern A."/>
            <person name="Remington K."/>
            <person name="Beeson K."/>
            <person name="Tran B."/>
            <person name="Rogers Y.-H."/>
            <person name="Friedman R."/>
            <person name="Venter J.C."/>
        </authorList>
    </citation>
    <scope>NUCLEOTIDE SEQUENCE [LARGE SCALE GENOMIC DNA]</scope>
    <source>
        <strain evidence="10 11">Nb-231</strain>
    </source>
</reference>
<dbReference type="SUPFAM" id="SSF47203">
    <property type="entry name" value="Acyl-CoA dehydrogenase C-terminal domain-like"/>
    <property type="match status" value="1"/>
</dbReference>
<dbReference type="AlphaFoldDB" id="A4BL38"/>
<feature type="domain" description="Acyl-CoA oxidase/dehydrogenase middle" evidence="8">
    <location>
        <begin position="186"/>
        <end position="280"/>
    </location>
</feature>
<keyword evidence="5" id="KW-0560">Oxidoreductase</keyword>
<evidence type="ECO:0000313" key="10">
    <source>
        <dbReference type="EMBL" id="EAR23026.1"/>
    </source>
</evidence>
<feature type="region of interest" description="Disordered" evidence="6">
    <location>
        <begin position="1"/>
        <end position="22"/>
    </location>
</feature>
<comment type="caution">
    <text evidence="10">The sequence shown here is derived from an EMBL/GenBank/DDBJ whole genome shotgun (WGS) entry which is preliminary data.</text>
</comment>
<feature type="domain" description="Acyl-CoA dehydrogenase/oxidase C-terminal" evidence="7">
    <location>
        <begin position="290"/>
        <end position="445"/>
    </location>
</feature>
<evidence type="ECO:0000259" key="8">
    <source>
        <dbReference type="Pfam" id="PF02770"/>
    </source>
</evidence>
<dbReference type="RefSeq" id="WP_005003859.1">
    <property type="nucleotide sequence ID" value="NZ_CH672427.1"/>
</dbReference>
<dbReference type="GO" id="GO:0003995">
    <property type="term" value="F:acyl-CoA dehydrogenase activity"/>
    <property type="evidence" value="ECO:0007669"/>
    <property type="project" value="InterPro"/>
</dbReference>
<dbReference type="PANTHER" id="PTHR42707">
    <property type="entry name" value="ACYL-COA DEHYDROGENASE"/>
    <property type="match status" value="1"/>
</dbReference>
<dbReference type="Pfam" id="PF18158">
    <property type="entry name" value="AidB_N"/>
    <property type="match status" value="1"/>
</dbReference>
<accession>A4BL38</accession>
<evidence type="ECO:0000259" key="9">
    <source>
        <dbReference type="Pfam" id="PF18158"/>
    </source>
</evidence>
<evidence type="ECO:0000256" key="3">
    <source>
        <dbReference type="ARBA" id="ARBA00022630"/>
    </source>
</evidence>
<dbReference type="SUPFAM" id="SSF56645">
    <property type="entry name" value="Acyl-CoA dehydrogenase NM domain-like"/>
    <property type="match status" value="1"/>
</dbReference>
<dbReference type="Gene3D" id="6.10.250.600">
    <property type="match status" value="1"/>
</dbReference>
<dbReference type="STRING" id="314278.NB231_14438"/>
<feature type="domain" description="Adaptive response protein AidB N-terminal" evidence="9">
    <location>
        <begin position="17"/>
        <end position="172"/>
    </location>
</feature>